<dbReference type="CDD" id="cd23814">
    <property type="entry name" value="UEV_AKTIP"/>
    <property type="match status" value="1"/>
</dbReference>
<comment type="caution">
    <text evidence="2">The sequence shown here is derived from an EMBL/GenBank/DDBJ whole genome shotgun (WGS) entry which is preliminary data.</text>
</comment>
<sequence>MLKKNDKSNGESFKRTDSFRKVLPSKPSSTVDSRLSMSMKMIERPVAVDISNRGNKMFMPYMLEYALMAEYIMLQKVDLSGIFVMPSDQDPLVWFGIIFVKQGLYQGGVFRFQLHFPDNFPDGPCPKVVFESRVYHPAVNIETGELNVSGEFKEWKRKVNHVWQVLQYIRRIFYTIDARATDNKAASELCNLDNQKFRQLVQECVEESRAKIYERQPNDDFNYLHFGVFNESLNDPIKEQLLNSLKEEPESLT</sequence>
<gene>
    <name evidence="2" type="ORF">PYX00_006787</name>
</gene>
<dbReference type="SMART" id="SM00212">
    <property type="entry name" value="UBCc"/>
    <property type="match status" value="1"/>
</dbReference>
<dbReference type="Pfam" id="PF00179">
    <property type="entry name" value="UQ_con"/>
    <property type="match status" value="1"/>
</dbReference>
<dbReference type="AlphaFoldDB" id="A0AAW2HXB3"/>
<evidence type="ECO:0000313" key="2">
    <source>
        <dbReference type="EMBL" id="KAL0274336.1"/>
    </source>
</evidence>
<dbReference type="EMBL" id="JARGDH010000003">
    <property type="protein sequence ID" value="KAL0274336.1"/>
    <property type="molecule type" value="Genomic_DNA"/>
</dbReference>
<dbReference type="PROSITE" id="PS50127">
    <property type="entry name" value="UBC_2"/>
    <property type="match status" value="1"/>
</dbReference>
<evidence type="ECO:0000259" key="1">
    <source>
        <dbReference type="PROSITE" id="PS50127"/>
    </source>
</evidence>
<proteinExistence type="predicted"/>
<protein>
    <recommendedName>
        <fullName evidence="1">UBC core domain-containing protein</fullName>
    </recommendedName>
</protein>
<dbReference type="InterPro" id="IPR016135">
    <property type="entry name" value="UBQ-conjugating_enzyme/RWD"/>
</dbReference>
<dbReference type="InterPro" id="IPR050113">
    <property type="entry name" value="Ub_conjugating_enzyme"/>
</dbReference>
<organism evidence="2">
    <name type="scientific">Menopon gallinae</name>
    <name type="common">poultry shaft louse</name>
    <dbReference type="NCBI Taxonomy" id="328185"/>
    <lineage>
        <taxon>Eukaryota</taxon>
        <taxon>Metazoa</taxon>
        <taxon>Ecdysozoa</taxon>
        <taxon>Arthropoda</taxon>
        <taxon>Hexapoda</taxon>
        <taxon>Insecta</taxon>
        <taxon>Pterygota</taxon>
        <taxon>Neoptera</taxon>
        <taxon>Paraneoptera</taxon>
        <taxon>Psocodea</taxon>
        <taxon>Troctomorpha</taxon>
        <taxon>Phthiraptera</taxon>
        <taxon>Amblycera</taxon>
        <taxon>Menoponidae</taxon>
        <taxon>Menopon</taxon>
    </lineage>
</organism>
<dbReference type="SUPFAM" id="SSF54495">
    <property type="entry name" value="UBC-like"/>
    <property type="match status" value="1"/>
</dbReference>
<dbReference type="InterPro" id="IPR000608">
    <property type="entry name" value="UBC"/>
</dbReference>
<dbReference type="Gene3D" id="3.10.110.10">
    <property type="entry name" value="Ubiquitin Conjugating Enzyme"/>
    <property type="match status" value="1"/>
</dbReference>
<dbReference type="PANTHER" id="PTHR24067">
    <property type="entry name" value="UBIQUITIN-CONJUGATING ENZYME E2"/>
    <property type="match status" value="1"/>
</dbReference>
<feature type="domain" description="UBC core" evidence="1">
    <location>
        <begin position="62"/>
        <end position="210"/>
    </location>
</feature>
<accession>A0AAW2HXB3</accession>
<reference evidence="2" key="1">
    <citation type="journal article" date="2024" name="Gigascience">
        <title>Chromosome-level genome of the poultry shaft louse Menopon gallinae provides insight into the host-switching and adaptive evolution of parasitic lice.</title>
        <authorList>
            <person name="Xu Y."/>
            <person name="Ma L."/>
            <person name="Liu S."/>
            <person name="Liang Y."/>
            <person name="Liu Q."/>
            <person name="He Z."/>
            <person name="Tian L."/>
            <person name="Duan Y."/>
            <person name="Cai W."/>
            <person name="Li H."/>
            <person name="Song F."/>
        </authorList>
    </citation>
    <scope>NUCLEOTIDE SEQUENCE</scope>
    <source>
        <strain evidence="2">Cailab_2023a</strain>
    </source>
</reference>
<name>A0AAW2HXB3_9NEOP</name>